<dbReference type="Proteomes" id="UP000619265">
    <property type="component" value="Unassembled WGS sequence"/>
</dbReference>
<dbReference type="InterPro" id="IPR043502">
    <property type="entry name" value="DNA/RNA_pol_sf"/>
</dbReference>
<feature type="domain" description="Reverse transcriptase Ty1/copia-type" evidence="1">
    <location>
        <begin position="11"/>
        <end position="89"/>
    </location>
</feature>
<gene>
    <name evidence="2" type="ORF">F2P56_009428</name>
</gene>
<dbReference type="PANTHER" id="PTHR11439">
    <property type="entry name" value="GAG-POL-RELATED RETROTRANSPOSON"/>
    <property type="match status" value="1"/>
</dbReference>
<proteinExistence type="predicted"/>
<accession>A0A834D016</accession>
<comment type="caution">
    <text evidence="2">The sequence shown here is derived from an EMBL/GenBank/DDBJ whole genome shotgun (WGS) entry which is preliminary data.</text>
</comment>
<reference evidence="2" key="2">
    <citation type="submission" date="2020-03" db="EMBL/GenBank/DDBJ databases">
        <title>Walnut 2.0.</title>
        <authorList>
            <person name="Marrano A."/>
            <person name="Britton M."/>
            <person name="Zimin A.V."/>
            <person name="Zaini P.A."/>
            <person name="Workman R."/>
            <person name="Puiu D."/>
            <person name="Bianco L."/>
            <person name="Allen B.J."/>
            <person name="Troggio M."/>
            <person name="Leslie C.A."/>
            <person name="Timp W."/>
            <person name="Dendekar A."/>
            <person name="Salzberg S.L."/>
            <person name="Neale D.B."/>
        </authorList>
    </citation>
    <scope>NUCLEOTIDE SEQUENCE</scope>
    <source>
        <tissue evidence="2">Leaves</tissue>
    </source>
</reference>
<evidence type="ECO:0000313" key="3">
    <source>
        <dbReference type="Proteomes" id="UP000619265"/>
    </source>
</evidence>
<sequence length="159" mass="17879">MTSGTCFTALLVYVDDILVASDSMDSITTIKDCLHDKFKIKDLKTLRYFLGIEVAPSPKVIHIYQRKYALDIVVDSGVLVSKPAKIPMEQNLKFRKDDGMPLTDPSVYRRLIGMLLYLTITPPDISYPIQTLSQFMDKPTTVHLAAAHKFLQYINVAPG</sequence>
<reference evidence="2" key="1">
    <citation type="submission" date="2015-10" db="EMBL/GenBank/DDBJ databases">
        <authorList>
            <person name="Martinez-Garcia P.J."/>
            <person name="Crepeau M.W."/>
            <person name="Puiu D."/>
            <person name="Gonzalez-Ibeas D."/>
            <person name="Whalen J."/>
            <person name="Stevens K."/>
            <person name="Paul R."/>
            <person name="Butterfield T."/>
            <person name="Britton M."/>
            <person name="Reagan R."/>
            <person name="Chakraborty S."/>
            <person name="Walawage S.L."/>
            <person name="Vasquez-Gross H.A."/>
            <person name="Cardeno C."/>
            <person name="Famula R."/>
            <person name="Pratt K."/>
            <person name="Kuruganti S."/>
            <person name="Aradhya M.K."/>
            <person name="Leslie C.A."/>
            <person name="Dandekar A.M."/>
            <person name="Salzberg S.L."/>
            <person name="Wegrzyn J.L."/>
            <person name="Langley C.H."/>
            <person name="Neale D.B."/>
        </authorList>
    </citation>
    <scope>NUCLEOTIDE SEQUENCE</scope>
    <source>
        <tissue evidence="2">Leaves</tissue>
    </source>
</reference>
<evidence type="ECO:0000259" key="1">
    <source>
        <dbReference type="Pfam" id="PF07727"/>
    </source>
</evidence>
<dbReference type="InterPro" id="IPR013103">
    <property type="entry name" value="RVT_2"/>
</dbReference>
<dbReference type="EMBL" id="LIHL02000004">
    <property type="protein sequence ID" value="KAF5472735.1"/>
    <property type="molecule type" value="Genomic_DNA"/>
</dbReference>
<evidence type="ECO:0000313" key="2">
    <source>
        <dbReference type="EMBL" id="KAF5472735.1"/>
    </source>
</evidence>
<dbReference type="Gramene" id="Jr04_13570_p1">
    <property type="protein sequence ID" value="cds.Jr04_13570_p1"/>
    <property type="gene ID" value="Jr04_13570"/>
</dbReference>
<name>A0A834D016_JUGRE</name>
<dbReference type="Pfam" id="PF07727">
    <property type="entry name" value="RVT_2"/>
    <property type="match status" value="1"/>
</dbReference>
<dbReference type="AlphaFoldDB" id="A0A834D016"/>
<protein>
    <recommendedName>
        <fullName evidence="1">Reverse transcriptase Ty1/copia-type domain-containing protein</fullName>
    </recommendedName>
</protein>
<dbReference type="PANTHER" id="PTHR11439:SF499">
    <property type="entry name" value="PPC DOMAIN-CONTAINING PROTEIN"/>
    <property type="match status" value="1"/>
</dbReference>
<organism evidence="2 3">
    <name type="scientific">Juglans regia</name>
    <name type="common">English walnut</name>
    <dbReference type="NCBI Taxonomy" id="51240"/>
    <lineage>
        <taxon>Eukaryota</taxon>
        <taxon>Viridiplantae</taxon>
        <taxon>Streptophyta</taxon>
        <taxon>Embryophyta</taxon>
        <taxon>Tracheophyta</taxon>
        <taxon>Spermatophyta</taxon>
        <taxon>Magnoliopsida</taxon>
        <taxon>eudicotyledons</taxon>
        <taxon>Gunneridae</taxon>
        <taxon>Pentapetalae</taxon>
        <taxon>rosids</taxon>
        <taxon>fabids</taxon>
        <taxon>Fagales</taxon>
        <taxon>Juglandaceae</taxon>
        <taxon>Juglans</taxon>
    </lineage>
</organism>
<dbReference type="SUPFAM" id="SSF56672">
    <property type="entry name" value="DNA/RNA polymerases"/>
    <property type="match status" value="1"/>
</dbReference>